<protein>
    <recommendedName>
        <fullName evidence="1">VOC domain-containing protein</fullName>
    </recommendedName>
</protein>
<feature type="domain" description="VOC" evidence="1">
    <location>
        <begin position="2"/>
        <end position="132"/>
    </location>
</feature>
<dbReference type="AlphaFoldDB" id="A0A067SRX5"/>
<dbReference type="PROSITE" id="PS51819">
    <property type="entry name" value="VOC"/>
    <property type="match status" value="1"/>
</dbReference>
<organism evidence="2 3">
    <name type="scientific">Galerina marginata (strain CBS 339.88)</name>
    <dbReference type="NCBI Taxonomy" id="685588"/>
    <lineage>
        <taxon>Eukaryota</taxon>
        <taxon>Fungi</taxon>
        <taxon>Dikarya</taxon>
        <taxon>Basidiomycota</taxon>
        <taxon>Agaricomycotina</taxon>
        <taxon>Agaricomycetes</taxon>
        <taxon>Agaricomycetidae</taxon>
        <taxon>Agaricales</taxon>
        <taxon>Agaricineae</taxon>
        <taxon>Strophariaceae</taxon>
        <taxon>Galerina</taxon>
    </lineage>
</organism>
<keyword evidence="3" id="KW-1185">Reference proteome</keyword>
<gene>
    <name evidence="2" type="ORF">GALMADRAFT_73233</name>
</gene>
<dbReference type="HOGENOM" id="CLU_046006_6_1_1"/>
<dbReference type="OrthoDB" id="10249419at2759"/>
<proteinExistence type="predicted"/>
<evidence type="ECO:0000313" key="3">
    <source>
        <dbReference type="Proteomes" id="UP000027222"/>
    </source>
</evidence>
<accession>A0A067SRX5</accession>
<evidence type="ECO:0000259" key="1">
    <source>
        <dbReference type="PROSITE" id="PS51819"/>
    </source>
</evidence>
<dbReference type="InterPro" id="IPR029068">
    <property type="entry name" value="Glyas_Bleomycin-R_OHBP_Dase"/>
</dbReference>
<dbReference type="PANTHER" id="PTHR35006">
    <property type="entry name" value="GLYOXALASE FAMILY PROTEIN (AFU_ORTHOLOGUE AFUA_5G14830)"/>
    <property type="match status" value="1"/>
</dbReference>
<dbReference type="STRING" id="685588.A0A067SRX5"/>
<sequence length="167" mass="18109">MPLHHLGIDVRDLKEAREFYLAALKPLGYKVKMTFHDGEVIGMGAGFAPDFWLTGPNKPSPDGSEKPKEKTGFIHLAFAASNREQVRKFYDAAIAAGGKCNGPPGVRPEYLSIYYGAFVLDPEGRNIEAVCIKPAFLAEPWGVVGWLATSGILAAVGSGVAKWQGWF</sequence>
<dbReference type="Pfam" id="PF00903">
    <property type="entry name" value="Glyoxalase"/>
    <property type="match status" value="1"/>
</dbReference>
<dbReference type="InterPro" id="IPR004360">
    <property type="entry name" value="Glyas_Fos-R_dOase_dom"/>
</dbReference>
<evidence type="ECO:0000313" key="2">
    <source>
        <dbReference type="EMBL" id="KDR72802.1"/>
    </source>
</evidence>
<dbReference type="EMBL" id="KL142387">
    <property type="protein sequence ID" value="KDR72802.1"/>
    <property type="molecule type" value="Genomic_DNA"/>
</dbReference>
<dbReference type="Proteomes" id="UP000027222">
    <property type="component" value="Unassembled WGS sequence"/>
</dbReference>
<name>A0A067SRX5_GALM3</name>
<dbReference type="CDD" id="cd07262">
    <property type="entry name" value="VOC_like"/>
    <property type="match status" value="1"/>
</dbReference>
<dbReference type="InterPro" id="IPR037523">
    <property type="entry name" value="VOC_core"/>
</dbReference>
<dbReference type="SUPFAM" id="SSF54593">
    <property type="entry name" value="Glyoxalase/Bleomycin resistance protein/Dihydroxybiphenyl dioxygenase"/>
    <property type="match status" value="1"/>
</dbReference>
<dbReference type="PANTHER" id="PTHR35006:SF2">
    <property type="entry name" value="GLYOXALASE FAMILY PROTEIN (AFU_ORTHOLOGUE AFUA_5G14830)"/>
    <property type="match status" value="1"/>
</dbReference>
<dbReference type="Gene3D" id="3.10.180.10">
    <property type="entry name" value="2,3-Dihydroxybiphenyl 1,2-Dioxygenase, domain 1"/>
    <property type="match status" value="1"/>
</dbReference>
<reference evidence="3" key="1">
    <citation type="journal article" date="2014" name="Proc. Natl. Acad. Sci. U.S.A.">
        <title>Extensive sampling of basidiomycete genomes demonstrates inadequacy of the white-rot/brown-rot paradigm for wood decay fungi.</title>
        <authorList>
            <person name="Riley R."/>
            <person name="Salamov A.A."/>
            <person name="Brown D.W."/>
            <person name="Nagy L.G."/>
            <person name="Floudas D."/>
            <person name="Held B.W."/>
            <person name="Levasseur A."/>
            <person name="Lombard V."/>
            <person name="Morin E."/>
            <person name="Otillar R."/>
            <person name="Lindquist E.A."/>
            <person name="Sun H."/>
            <person name="LaButti K.M."/>
            <person name="Schmutz J."/>
            <person name="Jabbour D."/>
            <person name="Luo H."/>
            <person name="Baker S.E."/>
            <person name="Pisabarro A.G."/>
            <person name="Walton J.D."/>
            <person name="Blanchette R.A."/>
            <person name="Henrissat B."/>
            <person name="Martin F."/>
            <person name="Cullen D."/>
            <person name="Hibbett D.S."/>
            <person name="Grigoriev I.V."/>
        </authorList>
    </citation>
    <scope>NUCLEOTIDE SEQUENCE [LARGE SCALE GENOMIC DNA]</scope>
    <source>
        <strain evidence="3">CBS 339.88</strain>
    </source>
</reference>